<feature type="transmembrane region" description="Helical" evidence="3">
    <location>
        <begin position="136"/>
        <end position="160"/>
    </location>
</feature>
<evidence type="ECO:0000313" key="6">
    <source>
        <dbReference type="Proteomes" id="UP001152519"/>
    </source>
</evidence>
<evidence type="ECO:0000313" key="5">
    <source>
        <dbReference type="EMBL" id="CAG6395223.1"/>
    </source>
</evidence>
<dbReference type="Gene3D" id="2.70.150.10">
    <property type="entry name" value="Calcium-transporting ATPase, cytoplasmic transduction domain A"/>
    <property type="match status" value="1"/>
</dbReference>
<proteinExistence type="inferred from homology"/>
<gene>
    <name evidence="5" type="ORF">SCOCK_300032</name>
</gene>
<keyword evidence="3" id="KW-0812">Transmembrane</keyword>
<feature type="transmembrane region" description="Helical" evidence="3">
    <location>
        <begin position="111"/>
        <end position="130"/>
    </location>
</feature>
<evidence type="ECO:0000256" key="3">
    <source>
        <dbReference type="SAM" id="Phobius"/>
    </source>
</evidence>
<dbReference type="AlphaFoldDB" id="A0A9W4GU08"/>
<sequence length="165" mass="17113">MGPAHEFKQQLRSRSIPFVIIDPAGDPEPDAVDGRITAGSAVLDESVLTGESAQAERGMDDAVRSGVFNAGGAFELRATSTARDSTYAEIVRLAQNAGAQRAPTVRLAERYAAWFLPLSVGMAGLAWLLSGSAVRAVAVLVVATPCPLLLAAPVAIVSGLSRAAR</sequence>
<dbReference type="Pfam" id="PF00122">
    <property type="entry name" value="E1-E2_ATPase"/>
    <property type="match status" value="1"/>
</dbReference>
<dbReference type="InterPro" id="IPR008250">
    <property type="entry name" value="ATPase_P-typ_transduc_dom_A_sf"/>
</dbReference>
<accession>A0A9W4GU08</accession>
<dbReference type="SUPFAM" id="SSF81653">
    <property type="entry name" value="Calcium ATPase, transduction domain A"/>
    <property type="match status" value="1"/>
</dbReference>
<organism evidence="5 6">
    <name type="scientific">Actinacidiphila cocklensis</name>
    <dbReference type="NCBI Taxonomy" id="887465"/>
    <lineage>
        <taxon>Bacteria</taxon>
        <taxon>Bacillati</taxon>
        <taxon>Actinomycetota</taxon>
        <taxon>Actinomycetes</taxon>
        <taxon>Kitasatosporales</taxon>
        <taxon>Streptomycetaceae</taxon>
        <taxon>Actinacidiphila</taxon>
    </lineage>
</organism>
<protein>
    <recommendedName>
        <fullName evidence="4">P-type ATPase A domain-containing protein</fullName>
    </recommendedName>
</protein>
<keyword evidence="3" id="KW-0472">Membrane</keyword>
<keyword evidence="6" id="KW-1185">Reference proteome</keyword>
<feature type="domain" description="P-type ATPase A" evidence="4">
    <location>
        <begin position="32"/>
        <end position="95"/>
    </location>
</feature>
<evidence type="ECO:0000256" key="2">
    <source>
        <dbReference type="ARBA" id="ARBA00006024"/>
    </source>
</evidence>
<evidence type="ECO:0000259" key="4">
    <source>
        <dbReference type="Pfam" id="PF00122"/>
    </source>
</evidence>
<comment type="caution">
    <text evidence="5">The sequence shown here is derived from an EMBL/GenBank/DDBJ whole genome shotgun (WGS) entry which is preliminary data.</text>
</comment>
<dbReference type="EMBL" id="CAJSLV010000060">
    <property type="protein sequence ID" value="CAG6395223.1"/>
    <property type="molecule type" value="Genomic_DNA"/>
</dbReference>
<dbReference type="GO" id="GO:0016020">
    <property type="term" value="C:membrane"/>
    <property type="evidence" value="ECO:0007669"/>
    <property type="project" value="TreeGrafter"/>
</dbReference>
<dbReference type="Proteomes" id="UP001152519">
    <property type="component" value="Unassembled WGS sequence"/>
</dbReference>
<dbReference type="GO" id="GO:0015086">
    <property type="term" value="F:cadmium ion transmembrane transporter activity"/>
    <property type="evidence" value="ECO:0007669"/>
    <property type="project" value="TreeGrafter"/>
</dbReference>
<dbReference type="InterPro" id="IPR059000">
    <property type="entry name" value="ATPase_P-type_domA"/>
</dbReference>
<dbReference type="PANTHER" id="PTHR48085">
    <property type="entry name" value="CADMIUM/ZINC-TRANSPORTING ATPASE HMA2-RELATED"/>
    <property type="match status" value="1"/>
</dbReference>
<name>A0A9W4GU08_9ACTN</name>
<dbReference type="PANTHER" id="PTHR48085:SF5">
    <property type="entry name" value="CADMIUM_ZINC-TRANSPORTING ATPASE HMA4-RELATED"/>
    <property type="match status" value="1"/>
</dbReference>
<dbReference type="InterPro" id="IPR051014">
    <property type="entry name" value="Cation_Transport_ATPase_IB"/>
</dbReference>
<comment type="subcellular location">
    <subcellularLocation>
        <location evidence="1">Membrane</location>
        <topology evidence="1">Multi-pass membrane protein</topology>
    </subcellularLocation>
</comment>
<keyword evidence="3" id="KW-1133">Transmembrane helix</keyword>
<evidence type="ECO:0000256" key="1">
    <source>
        <dbReference type="ARBA" id="ARBA00004141"/>
    </source>
</evidence>
<comment type="similarity">
    <text evidence="2">Belongs to the cation transport ATPase (P-type) (TC 3.A.3) family. Type IB subfamily.</text>
</comment>
<reference evidence="5" key="1">
    <citation type="submission" date="2021-05" db="EMBL/GenBank/DDBJ databases">
        <authorList>
            <person name="Arsene-Ploetze F."/>
        </authorList>
    </citation>
    <scope>NUCLEOTIDE SEQUENCE</scope>
    <source>
        <strain evidence="5">DSM 42138</strain>
    </source>
</reference>